<dbReference type="AlphaFoldDB" id="A0A177HK82"/>
<dbReference type="InterPro" id="IPR013320">
    <property type="entry name" value="ConA-like_dom_sf"/>
</dbReference>
<reference evidence="3 4" key="1">
    <citation type="submission" date="2015-12" db="EMBL/GenBank/DDBJ databases">
        <title>Genome sequence of Streptomyces sp. G25.</title>
        <authorList>
            <person name="Poehlein A."/>
            <person name="Roettig A."/>
            <person name="Hiessl S."/>
            <person name="Hauschild P."/>
            <person name="Schauer J."/>
            <person name="Madkour M.H."/>
            <person name="Al-Ansari A.M."/>
            <person name="Almakishah N.H."/>
            <person name="Steinbuechel A."/>
            <person name="Daniel R."/>
        </authorList>
    </citation>
    <scope>NUCLEOTIDE SEQUENCE [LARGE SCALE GENOMIC DNA]</scope>
    <source>
        <strain evidence="4">G25(2015)</strain>
    </source>
</reference>
<feature type="chain" id="PRO_5008062927" evidence="2">
    <location>
        <begin position="39"/>
        <end position="255"/>
    </location>
</feature>
<evidence type="ECO:0000313" key="3">
    <source>
        <dbReference type="EMBL" id="OAH11069.1"/>
    </source>
</evidence>
<dbReference type="Gene3D" id="2.60.120.180">
    <property type="match status" value="1"/>
</dbReference>
<keyword evidence="2" id="KW-0732">Signal</keyword>
<feature type="signal peptide" evidence="2">
    <location>
        <begin position="1"/>
        <end position="38"/>
    </location>
</feature>
<organism evidence="3 4">
    <name type="scientific">Streptomyces jeddahensis</name>
    <dbReference type="NCBI Taxonomy" id="1716141"/>
    <lineage>
        <taxon>Bacteria</taxon>
        <taxon>Bacillati</taxon>
        <taxon>Actinomycetota</taxon>
        <taxon>Actinomycetes</taxon>
        <taxon>Kitasatosporales</taxon>
        <taxon>Streptomycetaceae</taxon>
        <taxon>Streptomyces</taxon>
    </lineage>
</organism>
<keyword evidence="4" id="KW-1185">Reference proteome</keyword>
<dbReference type="GO" id="GO:0008810">
    <property type="term" value="F:cellulase activity"/>
    <property type="evidence" value="ECO:0007669"/>
    <property type="project" value="InterPro"/>
</dbReference>
<dbReference type="STRING" id="1716141.STSP_55610"/>
<dbReference type="RefSeq" id="WP_067283347.1">
    <property type="nucleotide sequence ID" value="NZ_LOHS01000115.1"/>
</dbReference>
<dbReference type="InterPro" id="IPR002594">
    <property type="entry name" value="GH12"/>
</dbReference>
<evidence type="ECO:0000313" key="4">
    <source>
        <dbReference type="Proteomes" id="UP000077381"/>
    </source>
</evidence>
<name>A0A177HK82_9ACTN</name>
<evidence type="ECO:0000256" key="2">
    <source>
        <dbReference type="SAM" id="SignalP"/>
    </source>
</evidence>
<sequence>MRWQARSSISSKSAGFGRLALIVALIAGFLSFASPAQAQVYSTCDRWGQYTQGTWTIYNNIWGDNHGTQCLTVDSIKSWYVDANHSGGGIKSYPNTSVRPQTPLSQLNSAGFWYNTSSAPVGGSDHWNWTSDIWSTGNQDEIMVFTSWSGGTAGGWGRQIASNVTIGGVLYASVWQADPGWNVLQLIPAQQSNTGTIDASAVWRWAASRNLLRNTTFDTMQFGLEITSTSGVQKRYSLNAYSAWWSNTSGGGSSI</sequence>
<dbReference type="InterPro" id="IPR013319">
    <property type="entry name" value="GH11/12"/>
</dbReference>
<gene>
    <name evidence="3" type="ORF">STSP_55610</name>
</gene>
<comment type="caution">
    <text evidence="3">The sequence shown here is derived from an EMBL/GenBank/DDBJ whole genome shotgun (WGS) entry which is preliminary data.</text>
</comment>
<evidence type="ECO:0000256" key="1">
    <source>
        <dbReference type="ARBA" id="ARBA00005519"/>
    </source>
</evidence>
<dbReference type="SUPFAM" id="SSF49899">
    <property type="entry name" value="Concanavalin A-like lectins/glucanases"/>
    <property type="match status" value="1"/>
</dbReference>
<protein>
    <submittedName>
        <fullName evidence="3">Uncharacterized protein</fullName>
    </submittedName>
</protein>
<dbReference type="PANTHER" id="PTHR34002:SF9">
    <property type="entry name" value="XYLOGLUCAN-SPECIFIC ENDO-BETA-1,4-GLUCANASE A"/>
    <property type="match status" value="1"/>
</dbReference>
<dbReference type="GO" id="GO:0000272">
    <property type="term" value="P:polysaccharide catabolic process"/>
    <property type="evidence" value="ECO:0007669"/>
    <property type="project" value="InterPro"/>
</dbReference>
<dbReference type="PANTHER" id="PTHR34002">
    <property type="entry name" value="BLR1656 PROTEIN"/>
    <property type="match status" value="1"/>
</dbReference>
<dbReference type="EMBL" id="LOHS01000115">
    <property type="protein sequence ID" value="OAH11069.1"/>
    <property type="molecule type" value="Genomic_DNA"/>
</dbReference>
<dbReference type="Proteomes" id="UP000077381">
    <property type="component" value="Unassembled WGS sequence"/>
</dbReference>
<accession>A0A177HK82</accession>
<dbReference type="OrthoDB" id="4035809at2"/>
<dbReference type="PATRIC" id="fig|1716141.3.peg.5846"/>
<proteinExistence type="inferred from homology"/>
<comment type="similarity">
    <text evidence="1">Belongs to the glycosyl hydrolase 12 (cellulase H) family.</text>
</comment>